<dbReference type="SUPFAM" id="SSF160240">
    <property type="entry name" value="Cation efflux protein cytoplasmic domain-like"/>
    <property type="match status" value="1"/>
</dbReference>
<evidence type="ECO:0000313" key="12">
    <source>
        <dbReference type="EMBL" id="HJG88887.1"/>
    </source>
</evidence>
<name>A0A921MR57_9BACT</name>
<evidence type="ECO:0000313" key="13">
    <source>
        <dbReference type="Proteomes" id="UP000757103"/>
    </source>
</evidence>
<feature type="domain" description="Cation efflux protein transmembrane" evidence="10">
    <location>
        <begin position="23"/>
        <end position="210"/>
    </location>
</feature>
<dbReference type="InterPro" id="IPR050681">
    <property type="entry name" value="CDF/SLC30A"/>
</dbReference>
<evidence type="ECO:0000256" key="3">
    <source>
        <dbReference type="ARBA" id="ARBA00022448"/>
    </source>
</evidence>
<sequence length="316" mass="34780">MEPHHHHHVHPTPDLQKLNRSFIVGIVLNIVFVLAEAGAGFYYDSLALLSDAGHNLSDVVSLVLALFALRLSLAKPSLQYTYGYKKSTVLVSLLNAAILFIAVAVILYESIDKLRNPAPLDGGAIAWVAAIGIVVNAFTAYLFFADKSKDLNVKGAYLHMAADTLVSVGVLISGVVIKYTGWDIIDPIIGIVVGLVILYSTWHLLQESLRLALDGVPENIDVQKVEQTLSSDPDVINVHHLHIWAISTTQTALTAHVVVRDILRMHEVKHRLKQALHQLGIDHATFELEVKEEHCDGHCDCCDEHTGCDEDTQPYL</sequence>
<evidence type="ECO:0000259" key="10">
    <source>
        <dbReference type="Pfam" id="PF01545"/>
    </source>
</evidence>
<feature type="transmembrane region" description="Helical" evidence="9">
    <location>
        <begin position="156"/>
        <end position="178"/>
    </location>
</feature>
<keyword evidence="8 9" id="KW-0472">Membrane</keyword>
<keyword evidence="5" id="KW-0864">Zinc transport</keyword>
<evidence type="ECO:0000256" key="8">
    <source>
        <dbReference type="ARBA" id="ARBA00023136"/>
    </source>
</evidence>
<dbReference type="AlphaFoldDB" id="A0A921MR57"/>
<dbReference type="Pfam" id="PF01545">
    <property type="entry name" value="Cation_efflux"/>
    <property type="match status" value="1"/>
</dbReference>
<accession>A0A921MR57</accession>
<dbReference type="GO" id="GO:0005385">
    <property type="term" value="F:zinc ion transmembrane transporter activity"/>
    <property type="evidence" value="ECO:0007669"/>
    <property type="project" value="TreeGrafter"/>
</dbReference>
<evidence type="ECO:0000256" key="7">
    <source>
        <dbReference type="ARBA" id="ARBA00023065"/>
    </source>
</evidence>
<organism evidence="12 13">
    <name type="scientific">Barnesiella viscericola</name>
    <dbReference type="NCBI Taxonomy" id="397865"/>
    <lineage>
        <taxon>Bacteria</taxon>
        <taxon>Pseudomonadati</taxon>
        <taxon>Bacteroidota</taxon>
        <taxon>Bacteroidia</taxon>
        <taxon>Bacteroidales</taxon>
        <taxon>Barnesiellaceae</taxon>
        <taxon>Barnesiella</taxon>
    </lineage>
</organism>
<keyword evidence="4 9" id="KW-0812">Transmembrane</keyword>
<proteinExistence type="inferred from homology"/>
<keyword evidence="5" id="KW-0862">Zinc</keyword>
<dbReference type="RefSeq" id="WP_272960253.1">
    <property type="nucleotide sequence ID" value="NZ_CAKMIC010000009.1"/>
</dbReference>
<evidence type="ECO:0000256" key="5">
    <source>
        <dbReference type="ARBA" id="ARBA00022906"/>
    </source>
</evidence>
<dbReference type="InterPro" id="IPR058533">
    <property type="entry name" value="Cation_efflux_TM"/>
</dbReference>
<dbReference type="InterPro" id="IPR027469">
    <property type="entry name" value="Cation_efflux_TMD_sf"/>
</dbReference>
<reference evidence="12" key="1">
    <citation type="journal article" date="2021" name="PeerJ">
        <title>Extensive microbial diversity within the chicken gut microbiome revealed by metagenomics and culture.</title>
        <authorList>
            <person name="Gilroy R."/>
            <person name="Ravi A."/>
            <person name="Getino M."/>
            <person name="Pursley I."/>
            <person name="Horton D.L."/>
            <person name="Alikhan N.F."/>
            <person name="Baker D."/>
            <person name="Gharbi K."/>
            <person name="Hall N."/>
            <person name="Watson M."/>
            <person name="Adriaenssens E.M."/>
            <person name="Foster-Nyarko E."/>
            <person name="Jarju S."/>
            <person name="Secka A."/>
            <person name="Antonio M."/>
            <person name="Oren A."/>
            <person name="Chaudhuri R.R."/>
            <person name="La Ragione R."/>
            <person name="Hildebrand F."/>
            <person name="Pallen M.J."/>
        </authorList>
    </citation>
    <scope>NUCLEOTIDE SEQUENCE</scope>
    <source>
        <strain evidence="12">CHK121-7720</strain>
    </source>
</reference>
<gene>
    <name evidence="12" type="ORF">K8U91_05365</name>
</gene>
<dbReference type="PANTHER" id="PTHR11562">
    <property type="entry name" value="CATION EFFLUX PROTEIN/ ZINC TRANSPORTER"/>
    <property type="match status" value="1"/>
</dbReference>
<dbReference type="InterPro" id="IPR027470">
    <property type="entry name" value="Cation_efflux_CTD"/>
</dbReference>
<reference evidence="12" key="2">
    <citation type="submission" date="2021-09" db="EMBL/GenBank/DDBJ databases">
        <authorList>
            <person name="Gilroy R."/>
        </authorList>
    </citation>
    <scope>NUCLEOTIDE SEQUENCE</scope>
    <source>
        <strain evidence="12">CHK121-7720</strain>
    </source>
</reference>
<dbReference type="Gene3D" id="1.20.1510.10">
    <property type="entry name" value="Cation efflux protein transmembrane domain"/>
    <property type="match status" value="1"/>
</dbReference>
<evidence type="ECO:0000256" key="1">
    <source>
        <dbReference type="ARBA" id="ARBA00004141"/>
    </source>
</evidence>
<dbReference type="PANTHER" id="PTHR11562:SF17">
    <property type="entry name" value="RE54080P-RELATED"/>
    <property type="match status" value="1"/>
</dbReference>
<comment type="subcellular location">
    <subcellularLocation>
        <location evidence="1">Membrane</location>
        <topology evidence="1">Multi-pass membrane protein</topology>
    </subcellularLocation>
</comment>
<evidence type="ECO:0000256" key="2">
    <source>
        <dbReference type="ARBA" id="ARBA00008873"/>
    </source>
</evidence>
<feature type="transmembrane region" description="Helical" evidence="9">
    <location>
        <begin position="21"/>
        <end position="43"/>
    </location>
</feature>
<dbReference type="Pfam" id="PF16916">
    <property type="entry name" value="ZT_dimer"/>
    <property type="match status" value="1"/>
</dbReference>
<feature type="transmembrane region" description="Helical" evidence="9">
    <location>
        <begin position="124"/>
        <end position="144"/>
    </location>
</feature>
<evidence type="ECO:0000259" key="11">
    <source>
        <dbReference type="Pfam" id="PF16916"/>
    </source>
</evidence>
<dbReference type="Proteomes" id="UP000757103">
    <property type="component" value="Unassembled WGS sequence"/>
</dbReference>
<comment type="similarity">
    <text evidence="2">Belongs to the cation diffusion facilitator (CDF) transporter (TC 2.A.4) family. SLC30A subfamily.</text>
</comment>
<keyword evidence="7" id="KW-0406">Ion transport</keyword>
<keyword evidence="6 9" id="KW-1133">Transmembrane helix</keyword>
<feature type="transmembrane region" description="Helical" evidence="9">
    <location>
        <begin position="89"/>
        <end position="108"/>
    </location>
</feature>
<dbReference type="GO" id="GO:0005886">
    <property type="term" value="C:plasma membrane"/>
    <property type="evidence" value="ECO:0007669"/>
    <property type="project" value="TreeGrafter"/>
</dbReference>
<feature type="domain" description="Cation efflux protein cytoplasmic" evidence="11">
    <location>
        <begin position="217"/>
        <end position="278"/>
    </location>
</feature>
<protein>
    <submittedName>
        <fullName evidence="12">Cation diffusion facilitator family transporter</fullName>
    </submittedName>
</protein>
<dbReference type="InterPro" id="IPR036837">
    <property type="entry name" value="Cation_efflux_CTD_sf"/>
</dbReference>
<keyword evidence="3" id="KW-0813">Transport</keyword>
<evidence type="ECO:0000256" key="4">
    <source>
        <dbReference type="ARBA" id="ARBA00022692"/>
    </source>
</evidence>
<evidence type="ECO:0000256" key="6">
    <source>
        <dbReference type="ARBA" id="ARBA00022989"/>
    </source>
</evidence>
<dbReference type="InterPro" id="IPR002524">
    <property type="entry name" value="Cation_efflux"/>
</dbReference>
<dbReference type="NCBIfam" id="TIGR01297">
    <property type="entry name" value="CDF"/>
    <property type="match status" value="1"/>
</dbReference>
<dbReference type="EMBL" id="DYUD01000016">
    <property type="protein sequence ID" value="HJG88887.1"/>
    <property type="molecule type" value="Genomic_DNA"/>
</dbReference>
<feature type="transmembrane region" description="Helical" evidence="9">
    <location>
        <begin position="184"/>
        <end position="205"/>
    </location>
</feature>
<evidence type="ECO:0000256" key="9">
    <source>
        <dbReference type="SAM" id="Phobius"/>
    </source>
</evidence>
<comment type="caution">
    <text evidence="12">The sequence shown here is derived from an EMBL/GenBank/DDBJ whole genome shotgun (WGS) entry which is preliminary data.</text>
</comment>
<dbReference type="SUPFAM" id="SSF161111">
    <property type="entry name" value="Cation efflux protein transmembrane domain-like"/>
    <property type="match status" value="1"/>
</dbReference>